<dbReference type="PROSITE" id="PS00041">
    <property type="entry name" value="HTH_ARAC_FAMILY_1"/>
    <property type="match status" value="1"/>
</dbReference>
<evidence type="ECO:0000256" key="2">
    <source>
        <dbReference type="ARBA" id="ARBA00023125"/>
    </source>
</evidence>
<dbReference type="AlphaFoldDB" id="A0A365XU83"/>
<evidence type="ECO:0000313" key="6">
    <source>
        <dbReference type="Proteomes" id="UP000253410"/>
    </source>
</evidence>
<protein>
    <recommendedName>
        <fullName evidence="4">HTH araC/xylS-type domain-containing protein</fullName>
    </recommendedName>
</protein>
<evidence type="ECO:0000256" key="3">
    <source>
        <dbReference type="ARBA" id="ARBA00023163"/>
    </source>
</evidence>
<dbReference type="Proteomes" id="UP000253410">
    <property type="component" value="Unassembled WGS sequence"/>
</dbReference>
<dbReference type="PANTHER" id="PTHR47893">
    <property type="entry name" value="REGULATORY PROTEIN PCHR"/>
    <property type="match status" value="1"/>
</dbReference>
<sequence>MKTVLRSSEFRDLTFIREFPDNFAAAGGLRDTIYQTNLEGYTGDTREILLSGVCIEHRNIHHDRALALEVSHDFPFFKMHFELKGFSDYASKNKGSRDVAIYEGCHQLFYFPEVKGKLAYEARQRYTLEIKLTRPFLEKMMGPELGPLGIFAKGLQDNQPVLTGGRSLPILPAMRSVIHEILNCPYTAMLRKVYLEAKVTELLLMQLVQLEAYKEDVPGSVLRKGDAERILYVKELIEDNIQEPCSLIELAGRAGLNDFKLKKGFKEMFGNTVFGYMNQVRMEKAKLLLLEGKHSIADISFTVGYKNPQHFTAAFKKHFGYLPSELKS</sequence>
<dbReference type="OrthoDB" id="799767at2"/>
<evidence type="ECO:0000256" key="1">
    <source>
        <dbReference type="ARBA" id="ARBA00023015"/>
    </source>
</evidence>
<keyword evidence="1" id="KW-0805">Transcription regulation</keyword>
<dbReference type="InterPro" id="IPR018062">
    <property type="entry name" value="HTH_AraC-typ_CS"/>
</dbReference>
<dbReference type="InterPro" id="IPR018060">
    <property type="entry name" value="HTH_AraC"/>
</dbReference>
<name>A0A365XU83_9BACT</name>
<feature type="domain" description="HTH araC/xylS-type" evidence="4">
    <location>
        <begin position="231"/>
        <end position="328"/>
    </location>
</feature>
<dbReference type="PANTHER" id="PTHR47893:SF1">
    <property type="entry name" value="REGULATORY PROTEIN PCHR"/>
    <property type="match status" value="1"/>
</dbReference>
<dbReference type="InterPro" id="IPR009057">
    <property type="entry name" value="Homeodomain-like_sf"/>
</dbReference>
<dbReference type="EMBL" id="QFFJ01000002">
    <property type="protein sequence ID" value="RBL89922.1"/>
    <property type="molecule type" value="Genomic_DNA"/>
</dbReference>
<dbReference type="GO" id="GO:0003700">
    <property type="term" value="F:DNA-binding transcription factor activity"/>
    <property type="evidence" value="ECO:0007669"/>
    <property type="project" value="InterPro"/>
</dbReference>
<reference evidence="5 6" key="1">
    <citation type="submission" date="2018-05" db="EMBL/GenBank/DDBJ databases">
        <title>Chitinophaga sp. K3CV102501T nov., isolated from isolated from a monsoon evergreen broad-leaved forest soil.</title>
        <authorList>
            <person name="Lv Y."/>
        </authorList>
    </citation>
    <scope>NUCLEOTIDE SEQUENCE [LARGE SCALE GENOMIC DNA]</scope>
    <source>
        <strain evidence="5 6">GDMCC 1.1325</strain>
    </source>
</reference>
<gene>
    <name evidence="5" type="ORF">DF182_25950</name>
</gene>
<dbReference type="Pfam" id="PF12833">
    <property type="entry name" value="HTH_18"/>
    <property type="match status" value="1"/>
</dbReference>
<comment type="caution">
    <text evidence="5">The sequence shown here is derived from an EMBL/GenBank/DDBJ whole genome shotgun (WGS) entry which is preliminary data.</text>
</comment>
<accession>A0A365XU83</accession>
<dbReference type="PRINTS" id="PR00032">
    <property type="entry name" value="HTHARAC"/>
</dbReference>
<dbReference type="Gene3D" id="1.10.10.60">
    <property type="entry name" value="Homeodomain-like"/>
    <property type="match status" value="2"/>
</dbReference>
<dbReference type="SUPFAM" id="SSF46689">
    <property type="entry name" value="Homeodomain-like"/>
    <property type="match status" value="2"/>
</dbReference>
<dbReference type="GO" id="GO:0043565">
    <property type="term" value="F:sequence-specific DNA binding"/>
    <property type="evidence" value="ECO:0007669"/>
    <property type="project" value="InterPro"/>
</dbReference>
<evidence type="ECO:0000259" key="4">
    <source>
        <dbReference type="PROSITE" id="PS01124"/>
    </source>
</evidence>
<dbReference type="InterPro" id="IPR053142">
    <property type="entry name" value="PchR_regulatory_protein"/>
</dbReference>
<dbReference type="PROSITE" id="PS01124">
    <property type="entry name" value="HTH_ARAC_FAMILY_2"/>
    <property type="match status" value="1"/>
</dbReference>
<keyword evidence="6" id="KW-1185">Reference proteome</keyword>
<organism evidence="5 6">
    <name type="scientific">Chitinophaga flava</name>
    <dbReference type="NCBI Taxonomy" id="2259036"/>
    <lineage>
        <taxon>Bacteria</taxon>
        <taxon>Pseudomonadati</taxon>
        <taxon>Bacteroidota</taxon>
        <taxon>Chitinophagia</taxon>
        <taxon>Chitinophagales</taxon>
        <taxon>Chitinophagaceae</taxon>
        <taxon>Chitinophaga</taxon>
    </lineage>
</organism>
<keyword evidence="2" id="KW-0238">DNA-binding</keyword>
<proteinExistence type="predicted"/>
<keyword evidence="3" id="KW-0804">Transcription</keyword>
<dbReference type="InterPro" id="IPR020449">
    <property type="entry name" value="Tscrpt_reg_AraC-type_HTH"/>
</dbReference>
<evidence type="ECO:0000313" key="5">
    <source>
        <dbReference type="EMBL" id="RBL89922.1"/>
    </source>
</evidence>
<dbReference type="SMART" id="SM00342">
    <property type="entry name" value="HTH_ARAC"/>
    <property type="match status" value="1"/>
</dbReference>
<dbReference type="RefSeq" id="WP_113618671.1">
    <property type="nucleotide sequence ID" value="NZ_QFFJ01000002.1"/>
</dbReference>